<dbReference type="GeneID" id="79267205"/>
<dbReference type="RefSeq" id="WP_276233642.1">
    <property type="nucleotide sequence ID" value="NZ_CP119802.1"/>
</dbReference>
<accession>A0ABD5ZPT9</accession>
<evidence type="ECO:0000313" key="1">
    <source>
        <dbReference type="EMBL" id="MFC7235510.1"/>
    </source>
</evidence>
<sequence length="68" mass="6889">MPTTANFADEPDLFTAFTPGDGGPTAPSGAAPATDYSRNWSVGNVWNNGGDTATLTDAGGTTVDTFGY</sequence>
<reference evidence="1 2" key="1">
    <citation type="journal article" date="2019" name="Int. J. Syst. Evol. Microbiol.">
        <title>The Global Catalogue of Microorganisms (GCM) 10K type strain sequencing project: providing services to taxonomists for standard genome sequencing and annotation.</title>
        <authorList>
            <consortium name="The Broad Institute Genomics Platform"/>
            <consortium name="The Broad Institute Genome Sequencing Center for Infectious Disease"/>
            <person name="Wu L."/>
            <person name="Ma J."/>
        </authorList>
    </citation>
    <scope>NUCLEOTIDE SEQUENCE [LARGE SCALE GENOMIC DNA]</scope>
    <source>
        <strain evidence="1 2">DT85</strain>
    </source>
</reference>
<comment type="caution">
    <text evidence="1">The sequence shown here is derived from an EMBL/GenBank/DDBJ whole genome shotgun (WGS) entry which is preliminary data.</text>
</comment>
<dbReference type="EMBL" id="JBHTAP010000001">
    <property type="protein sequence ID" value="MFC7235510.1"/>
    <property type="molecule type" value="Genomic_DNA"/>
</dbReference>
<name>A0ABD5ZPT9_9EURY</name>
<proteinExistence type="predicted"/>
<dbReference type="Proteomes" id="UP001596398">
    <property type="component" value="Unassembled WGS sequence"/>
</dbReference>
<evidence type="ECO:0000313" key="2">
    <source>
        <dbReference type="Proteomes" id="UP001596398"/>
    </source>
</evidence>
<gene>
    <name evidence="1" type="ORF">ACFQJ4_09315</name>
</gene>
<organism evidence="1 2">
    <name type="scientific">Halosegnis marinus</name>
    <dbReference type="NCBI Taxonomy" id="3034023"/>
    <lineage>
        <taxon>Archaea</taxon>
        <taxon>Methanobacteriati</taxon>
        <taxon>Methanobacteriota</taxon>
        <taxon>Stenosarchaea group</taxon>
        <taxon>Halobacteria</taxon>
        <taxon>Halobacteriales</taxon>
        <taxon>Natronomonadaceae</taxon>
        <taxon>Halosegnis</taxon>
    </lineage>
</organism>
<protein>
    <submittedName>
        <fullName evidence="1">Uncharacterized protein</fullName>
    </submittedName>
</protein>
<keyword evidence="2" id="KW-1185">Reference proteome</keyword>
<dbReference type="AlphaFoldDB" id="A0ABD5ZPT9"/>